<feature type="binding site" evidence="5">
    <location>
        <position position="269"/>
    </location>
    <ligand>
        <name>dimethylallyl diphosphate</name>
        <dbReference type="ChEBI" id="CHEBI:57623"/>
    </ligand>
</feature>
<dbReference type="Proteomes" id="UP000767854">
    <property type="component" value="Unassembled WGS sequence"/>
</dbReference>
<feature type="active site" description="Proton donor" evidence="5">
    <location>
        <position position="133"/>
    </location>
</feature>
<feature type="binding site" evidence="5">
    <location>
        <position position="227"/>
    </location>
    <ligand>
        <name>dimethylallyl diphosphate</name>
        <dbReference type="ChEBI" id="CHEBI:57623"/>
    </ligand>
</feature>
<gene>
    <name evidence="5" type="primary">ispH</name>
    <name evidence="6" type="ORF">JOC49_001059</name>
</gene>
<comment type="similarity">
    <text evidence="5">Belongs to the IspH family.</text>
</comment>
<dbReference type="PANTHER" id="PTHR30426">
    <property type="entry name" value="4-HYDROXY-3-METHYLBUT-2-ENYL DIPHOSPHATE REDUCTASE"/>
    <property type="match status" value="1"/>
</dbReference>
<feature type="binding site" evidence="5">
    <location>
        <position position="227"/>
    </location>
    <ligand>
        <name>(2E)-4-hydroxy-3-methylbut-2-enyl diphosphate</name>
        <dbReference type="ChEBI" id="CHEBI:128753"/>
    </ligand>
</feature>
<comment type="caution">
    <text evidence="6">The sequence shown here is derived from an EMBL/GenBank/DDBJ whole genome shotgun (WGS) entry which is preliminary data.</text>
</comment>
<comment type="function">
    <text evidence="5">Catalyzes the conversion of 1-hydroxy-2-methyl-2-(E)-butenyl 4-diphosphate (HMBPP) into a mixture of isopentenyl diphosphate (IPP) and dimethylallyl diphosphate (DMAPP). Acts in the terminal step of the DOXP/MEP pathway for isoprenoid precursor biosynthesis.</text>
</comment>
<dbReference type="Gene3D" id="3.40.1010.20">
    <property type="entry name" value="4-hydroxy-3-methylbut-2-enyl diphosphate reductase, catalytic domain"/>
    <property type="match status" value="2"/>
</dbReference>
<feature type="binding site" evidence="5">
    <location>
        <position position="131"/>
    </location>
    <ligand>
        <name>isopentenyl diphosphate</name>
        <dbReference type="ChEBI" id="CHEBI:128769"/>
    </ligand>
</feature>
<feature type="binding site" evidence="5">
    <location>
        <position position="226"/>
    </location>
    <ligand>
        <name>dimethylallyl diphosphate</name>
        <dbReference type="ChEBI" id="CHEBI:57623"/>
    </ligand>
</feature>
<feature type="binding site" evidence="5">
    <location>
        <position position="12"/>
    </location>
    <ligand>
        <name>[4Fe-4S] cluster</name>
        <dbReference type="ChEBI" id="CHEBI:49883"/>
    </ligand>
</feature>
<feature type="binding site" evidence="5">
    <location>
        <position position="226"/>
    </location>
    <ligand>
        <name>isopentenyl diphosphate</name>
        <dbReference type="ChEBI" id="CHEBI:128769"/>
    </ligand>
</feature>
<feature type="binding site" evidence="5">
    <location>
        <position position="81"/>
    </location>
    <ligand>
        <name>(2E)-4-hydroxy-3-methylbut-2-enyl diphosphate</name>
        <dbReference type="ChEBI" id="CHEBI:128753"/>
    </ligand>
</feature>
<feature type="binding site" evidence="5">
    <location>
        <position position="269"/>
    </location>
    <ligand>
        <name>(2E)-4-hydroxy-3-methylbut-2-enyl diphosphate</name>
        <dbReference type="ChEBI" id="CHEBI:128753"/>
    </ligand>
</feature>
<proteinExistence type="inferred from homology"/>
<keyword evidence="2 5" id="KW-0479">Metal-binding</keyword>
<comment type="pathway">
    <text evidence="5">Isoprenoid biosynthesis; dimethylallyl diphosphate biosynthesis; dimethylallyl diphosphate from (2E)-4-hydroxy-3-methylbutenyl diphosphate: step 1/1.</text>
</comment>
<reference evidence="6 7" key="1">
    <citation type="submission" date="2021-01" db="EMBL/GenBank/DDBJ databases">
        <title>Genomic Encyclopedia of Type Strains, Phase IV (KMG-IV): sequencing the most valuable type-strain genomes for metagenomic binning, comparative biology and taxonomic classification.</title>
        <authorList>
            <person name="Goeker M."/>
        </authorList>
    </citation>
    <scope>NUCLEOTIDE SEQUENCE [LARGE SCALE GENOMIC DNA]</scope>
    <source>
        <strain evidence="6 7">DSM 24436</strain>
    </source>
</reference>
<keyword evidence="3 5" id="KW-0408">Iron</keyword>
<name>A0ABS2MQ78_9FIRM</name>
<keyword evidence="4 5" id="KW-0411">Iron-sulfur</keyword>
<organism evidence="6 7">
    <name type="scientific">Fusibacter tunisiensis</name>
    <dbReference type="NCBI Taxonomy" id="1008308"/>
    <lineage>
        <taxon>Bacteria</taxon>
        <taxon>Bacillati</taxon>
        <taxon>Bacillota</taxon>
        <taxon>Clostridia</taxon>
        <taxon>Eubacteriales</taxon>
        <taxon>Eubacteriales Family XII. Incertae Sedis</taxon>
        <taxon>Fusibacter</taxon>
    </lineage>
</organism>
<feature type="binding site" evidence="5">
    <location>
        <position position="44"/>
    </location>
    <ligand>
        <name>isopentenyl diphosphate</name>
        <dbReference type="ChEBI" id="CHEBI:128769"/>
    </ligand>
</feature>
<feature type="binding site" evidence="5">
    <location>
        <position position="170"/>
    </location>
    <ligand>
        <name>(2E)-4-hydroxy-3-methylbut-2-enyl diphosphate</name>
        <dbReference type="ChEBI" id="CHEBI:128753"/>
    </ligand>
</feature>
<feature type="binding site" evidence="5">
    <location>
        <position position="226"/>
    </location>
    <ligand>
        <name>(2E)-4-hydroxy-3-methylbut-2-enyl diphosphate</name>
        <dbReference type="ChEBI" id="CHEBI:128753"/>
    </ligand>
</feature>
<evidence type="ECO:0000256" key="5">
    <source>
        <dbReference type="HAMAP-Rule" id="MF_00191"/>
    </source>
</evidence>
<keyword evidence="5 6" id="KW-0560">Oxidoreductase</keyword>
<dbReference type="Gene3D" id="3.40.50.11270">
    <property type="match status" value="1"/>
</dbReference>
<comment type="catalytic activity">
    <reaction evidence="5">
        <text>dimethylallyl diphosphate + 2 oxidized [2Fe-2S]-[ferredoxin] + H2O = (2E)-4-hydroxy-3-methylbut-2-enyl diphosphate + 2 reduced [2Fe-2S]-[ferredoxin] + 2 H(+)</text>
        <dbReference type="Rhea" id="RHEA:24825"/>
        <dbReference type="Rhea" id="RHEA-COMP:10000"/>
        <dbReference type="Rhea" id="RHEA-COMP:10001"/>
        <dbReference type="ChEBI" id="CHEBI:15377"/>
        <dbReference type="ChEBI" id="CHEBI:15378"/>
        <dbReference type="ChEBI" id="CHEBI:33737"/>
        <dbReference type="ChEBI" id="CHEBI:33738"/>
        <dbReference type="ChEBI" id="CHEBI:57623"/>
        <dbReference type="ChEBI" id="CHEBI:128753"/>
        <dbReference type="EC" id="1.17.7.4"/>
    </reaction>
</comment>
<evidence type="ECO:0000256" key="3">
    <source>
        <dbReference type="ARBA" id="ARBA00023004"/>
    </source>
</evidence>
<keyword evidence="5" id="KW-0414">Isoprene biosynthesis</keyword>
<dbReference type="EC" id="1.17.7.4" evidence="5"/>
<dbReference type="CDD" id="cd13944">
    <property type="entry name" value="lytB_ispH"/>
    <property type="match status" value="1"/>
</dbReference>
<evidence type="ECO:0000256" key="1">
    <source>
        <dbReference type="ARBA" id="ARBA00022485"/>
    </source>
</evidence>
<feature type="binding site" evidence="5">
    <location>
        <position position="131"/>
    </location>
    <ligand>
        <name>(2E)-4-hydroxy-3-methylbut-2-enyl diphosphate</name>
        <dbReference type="ChEBI" id="CHEBI:128753"/>
    </ligand>
</feature>
<dbReference type="PANTHER" id="PTHR30426:SF0">
    <property type="entry name" value="4-HYDROXY-3-METHYLBUT-2-ENYL DIPHOSPHATE REDUCTASE"/>
    <property type="match status" value="1"/>
</dbReference>
<feature type="binding site" evidence="5">
    <location>
        <position position="269"/>
    </location>
    <ligand>
        <name>isopentenyl diphosphate</name>
        <dbReference type="ChEBI" id="CHEBI:128769"/>
    </ligand>
</feature>
<evidence type="ECO:0000313" key="7">
    <source>
        <dbReference type="Proteomes" id="UP000767854"/>
    </source>
</evidence>
<feature type="binding site" evidence="5">
    <location>
        <position position="103"/>
    </location>
    <ligand>
        <name>[4Fe-4S] cluster</name>
        <dbReference type="ChEBI" id="CHEBI:49883"/>
    </ligand>
</feature>
<protein>
    <recommendedName>
        <fullName evidence="5">4-hydroxy-3-methylbut-2-enyl diphosphate reductase</fullName>
        <shortName evidence="5">HMBPP reductase</shortName>
        <ecNumber evidence="5">1.17.7.4</ecNumber>
    </recommendedName>
</protein>
<feature type="binding site" evidence="5">
    <location>
        <position position="81"/>
    </location>
    <ligand>
        <name>dimethylallyl diphosphate</name>
        <dbReference type="ChEBI" id="CHEBI:57623"/>
    </ligand>
</feature>
<evidence type="ECO:0000256" key="2">
    <source>
        <dbReference type="ARBA" id="ARBA00022723"/>
    </source>
</evidence>
<comment type="pathway">
    <text evidence="5">Isoprenoid biosynthesis; isopentenyl diphosphate biosynthesis via DXP pathway; isopentenyl diphosphate from 1-deoxy-D-xylulose 5-phosphate: step 6/6.</text>
</comment>
<keyword evidence="1 5" id="KW-0004">4Fe-4S</keyword>
<dbReference type="HAMAP" id="MF_00191">
    <property type="entry name" value="IspH"/>
    <property type="match status" value="1"/>
</dbReference>
<comment type="catalytic activity">
    <reaction evidence="5">
        <text>isopentenyl diphosphate + 2 oxidized [2Fe-2S]-[ferredoxin] + H2O = (2E)-4-hydroxy-3-methylbut-2-enyl diphosphate + 2 reduced [2Fe-2S]-[ferredoxin] + 2 H(+)</text>
        <dbReference type="Rhea" id="RHEA:24488"/>
        <dbReference type="Rhea" id="RHEA-COMP:10000"/>
        <dbReference type="Rhea" id="RHEA-COMP:10001"/>
        <dbReference type="ChEBI" id="CHEBI:15377"/>
        <dbReference type="ChEBI" id="CHEBI:15378"/>
        <dbReference type="ChEBI" id="CHEBI:33737"/>
        <dbReference type="ChEBI" id="CHEBI:33738"/>
        <dbReference type="ChEBI" id="CHEBI:128753"/>
        <dbReference type="ChEBI" id="CHEBI:128769"/>
        <dbReference type="EC" id="1.17.7.4"/>
    </reaction>
</comment>
<evidence type="ECO:0000313" key="6">
    <source>
        <dbReference type="EMBL" id="MBM7561539.1"/>
    </source>
</evidence>
<feature type="binding site" evidence="5">
    <location>
        <position position="81"/>
    </location>
    <ligand>
        <name>isopentenyl diphosphate</name>
        <dbReference type="ChEBI" id="CHEBI:128769"/>
    </ligand>
</feature>
<feature type="binding site" evidence="5">
    <location>
        <position position="198"/>
    </location>
    <ligand>
        <name>[4Fe-4S] cluster</name>
        <dbReference type="ChEBI" id="CHEBI:49883"/>
    </ligand>
</feature>
<dbReference type="InterPro" id="IPR003451">
    <property type="entry name" value="LytB/IspH"/>
</dbReference>
<evidence type="ECO:0000256" key="4">
    <source>
        <dbReference type="ARBA" id="ARBA00023014"/>
    </source>
</evidence>
<accession>A0ABS2MQ78</accession>
<sequence length="294" mass="32091">MKIMVSKHAGYCYGVKRAIRILDEVVASTANQDEKIYTLGPIIHNEQVTTLYKSKGVTIINAIEDMTGQNGLSNKIVIRSHGAPKSVYDQIQDINAEIFDATCPYVKKIQNTVSTHASIGYNIIIVGDGNHPEVVGINGWCDNQAIVVKSVDAAQKIKPMIGPVCVVAQTTFNINVWNEIVVVLKEKFENCVIHNTICLATNQRQTACRELASQVDLMIVIGGKHSSNTLKLASICKEIVNTIHIETKDDLDLSILSGNEVIGITAGASTPDWIIDSVILKIENEGEVFFDGKS</sequence>
<comment type="cofactor">
    <cofactor evidence="5">
        <name>[4Fe-4S] cluster</name>
        <dbReference type="ChEBI" id="CHEBI:49883"/>
    </cofactor>
    <text evidence="5">Binds 1 [4Fe-4S] cluster per subunit.</text>
</comment>
<feature type="binding site" evidence="5">
    <location>
        <position position="228"/>
    </location>
    <ligand>
        <name>isopentenyl diphosphate</name>
        <dbReference type="ChEBI" id="CHEBI:128769"/>
    </ligand>
</feature>
<feature type="binding site" evidence="5">
    <location>
        <position position="131"/>
    </location>
    <ligand>
        <name>dimethylallyl diphosphate</name>
        <dbReference type="ChEBI" id="CHEBI:57623"/>
    </ligand>
</feature>
<dbReference type="NCBIfam" id="TIGR00216">
    <property type="entry name" value="ispH_lytB"/>
    <property type="match status" value="1"/>
</dbReference>
<dbReference type="RefSeq" id="WP_204663149.1">
    <property type="nucleotide sequence ID" value="NZ_JAFBDT010000006.1"/>
</dbReference>
<dbReference type="Pfam" id="PF02401">
    <property type="entry name" value="LYTB"/>
    <property type="match status" value="1"/>
</dbReference>
<keyword evidence="7" id="KW-1185">Reference proteome</keyword>
<feature type="binding site" evidence="5">
    <location>
        <position position="227"/>
    </location>
    <ligand>
        <name>isopentenyl diphosphate</name>
        <dbReference type="ChEBI" id="CHEBI:128769"/>
    </ligand>
</feature>
<feature type="binding site" evidence="5">
    <location>
        <position position="228"/>
    </location>
    <ligand>
        <name>(2E)-4-hydroxy-3-methylbut-2-enyl diphosphate</name>
        <dbReference type="ChEBI" id="CHEBI:128753"/>
    </ligand>
</feature>
<dbReference type="EMBL" id="JAFBDT010000006">
    <property type="protein sequence ID" value="MBM7561539.1"/>
    <property type="molecule type" value="Genomic_DNA"/>
</dbReference>
<feature type="binding site" evidence="5">
    <location>
        <position position="44"/>
    </location>
    <ligand>
        <name>(2E)-4-hydroxy-3-methylbut-2-enyl diphosphate</name>
        <dbReference type="ChEBI" id="CHEBI:128753"/>
    </ligand>
</feature>
<feature type="binding site" evidence="5">
    <location>
        <position position="228"/>
    </location>
    <ligand>
        <name>dimethylallyl diphosphate</name>
        <dbReference type="ChEBI" id="CHEBI:57623"/>
    </ligand>
</feature>
<dbReference type="GO" id="GO:0051745">
    <property type="term" value="F:4-hydroxy-3-methylbut-2-enyl diphosphate reductase activity"/>
    <property type="evidence" value="ECO:0007669"/>
    <property type="project" value="UniProtKB-EC"/>
</dbReference>
<feature type="binding site" evidence="5">
    <location>
        <position position="44"/>
    </location>
    <ligand>
        <name>dimethylallyl diphosphate</name>
        <dbReference type="ChEBI" id="CHEBI:57623"/>
    </ligand>
</feature>